<reference evidence="1" key="1">
    <citation type="submission" date="2022-10" db="EMBL/GenBank/DDBJ databases">
        <title>Chryseobacterium sp. nov., a novel bacterial species.</title>
        <authorList>
            <person name="Cao Y."/>
        </authorList>
    </citation>
    <scope>NUCLEOTIDE SEQUENCE</scope>
    <source>
        <strain evidence="1">KC 927</strain>
    </source>
</reference>
<gene>
    <name evidence="1" type="ORF">OEA66_19145</name>
</gene>
<proteinExistence type="predicted"/>
<organism evidence="1 2">
    <name type="scientific">Chryseobacterium luquanense</name>
    <dbReference type="NCBI Taxonomy" id="2983766"/>
    <lineage>
        <taxon>Bacteria</taxon>
        <taxon>Pseudomonadati</taxon>
        <taxon>Bacteroidota</taxon>
        <taxon>Flavobacteriia</taxon>
        <taxon>Flavobacteriales</taxon>
        <taxon>Weeksellaceae</taxon>
        <taxon>Chryseobacterium group</taxon>
        <taxon>Chryseobacterium</taxon>
    </lineage>
</organism>
<keyword evidence="2" id="KW-1185">Reference proteome</keyword>
<accession>A0ABT3Y8T2</accession>
<evidence type="ECO:0000313" key="1">
    <source>
        <dbReference type="EMBL" id="MCX8534469.1"/>
    </source>
</evidence>
<dbReference type="RefSeq" id="WP_267282911.1">
    <property type="nucleotide sequence ID" value="NZ_JAOVZV010000025.1"/>
</dbReference>
<comment type="caution">
    <text evidence="1">The sequence shown here is derived from an EMBL/GenBank/DDBJ whole genome shotgun (WGS) entry which is preliminary data.</text>
</comment>
<evidence type="ECO:0008006" key="3">
    <source>
        <dbReference type="Google" id="ProtNLM"/>
    </source>
</evidence>
<dbReference type="Proteomes" id="UP001070176">
    <property type="component" value="Unassembled WGS sequence"/>
</dbReference>
<dbReference type="EMBL" id="JAOVZV010000025">
    <property type="protein sequence ID" value="MCX8534469.1"/>
    <property type="molecule type" value="Genomic_DNA"/>
</dbReference>
<evidence type="ECO:0000313" key="2">
    <source>
        <dbReference type="Proteomes" id="UP001070176"/>
    </source>
</evidence>
<name>A0ABT3Y8T2_9FLAO</name>
<protein>
    <recommendedName>
        <fullName evidence="3">DUF4142 domain-containing protein</fullName>
    </recommendedName>
</protein>
<sequence length="161" mass="18038">MKFLFSFITVLFLFFQNGDLDALRNAYSKANSSNEGAKNFIDLADKNSSSDALTKGYKAAAEILEAKVTTEKNKRKSFVKSGATELESVIKSNPNNVELRLIRMSVQENIPKIVGYSKNLKEDKVFILSNYAKQNAALKTYIKKFAMQSKTMTATEKNSLK</sequence>